<organism evidence="14 15">
    <name type="scientific">Gigaspora rosea</name>
    <dbReference type="NCBI Taxonomy" id="44941"/>
    <lineage>
        <taxon>Eukaryota</taxon>
        <taxon>Fungi</taxon>
        <taxon>Fungi incertae sedis</taxon>
        <taxon>Mucoromycota</taxon>
        <taxon>Glomeromycotina</taxon>
        <taxon>Glomeromycetes</taxon>
        <taxon>Diversisporales</taxon>
        <taxon>Gigasporaceae</taxon>
        <taxon>Gigaspora</taxon>
    </lineage>
</organism>
<evidence type="ECO:0000256" key="3">
    <source>
        <dbReference type="ARBA" id="ARBA00022723"/>
    </source>
</evidence>
<dbReference type="SMART" id="SM00064">
    <property type="entry name" value="FYVE"/>
    <property type="match status" value="1"/>
</dbReference>
<evidence type="ECO:0000256" key="5">
    <source>
        <dbReference type="ARBA" id="ARBA00022771"/>
    </source>
</evidence>
<feature type="region of interest" description="Disordered" evidence="11">
    <location>
        <begin position="432"/>
        <end position="511"/>
    </location>
</feature>
<dbReference type="InterPro" id="IPR027409">
    <property type="entry name" value="GroEL-like_apical_dom_sf"/>
</dbReference>
<name>A0A397UZN9_9GLOM</name>
<feature type="region of interest" description="Disordered" evidence="11">
    <location>
        <begin position="52"/>
        <end position="97"/>
    </location>
</feature>
<evidence type="ECO:0000256" key="1">
    <source>
        <dbReference type="ARBA" id="ARBA00012009"/>
    </source>
</evidence>
<evidence type="ECO:0000256" key="6">
    <source>
        <dbReference type="ARBA" id="ARBA00022777"/>
    </source>
</evidence>
<keyword evidence="3" id="KW-0479">Metal-binding</keyword>
<dbReference type="Gene3D" id="3.30.810.10">
    <property type="entry name" value="2-Layer Sandwich"/>
    <property type="match status" value="1"/>
</dbReference>
<dbReference type="GO" id="GO:0046854">
    <property type="term" value="P:phosphatidylinositol phosphate biosynthetic process"/>
    <property type="evidence" value="ECO:0007669"/>
    <property type="project" value="TreeGrafter"/>
</dbReference>
<protein>
    <recommendedName>
        <fullName evidence="1">1-phosphatidylinositol-3-phosphate 5-kinase</fullName>
        <ecNumber evidence="1">2.7.1.150</ecNumber>
    </recommendedName>
</protein>
<feature type="region of interest" description="Disordered" evidence="11">
    <location>
        <begin position="1723"/>
        <end position="1742"/>
    </location>
</feature>
<reference evidence="14 15" key="1">
    <citation type="submission" date="2018-06" db="EMBL/GenBank/DDBJ databases">
        <title>Comparative genomics reveals the genomic features of Rhizophagus irregularis, R. cerebriforme, R. diaphanum and Gigaspora rosea, and their symbiotic lifestyle signature.</title>
        <authorList>
            <person name="Morin E."/>
            <person name="San Clemente H."/>
            <person name="Chen E.C.H."/>
            <person name="De La Providencia I."/>
            <person name="Hainaut M."/>
            <person name="Kuo A."/>
            <person name="Kohler A."/>
            <person name="Murat C."/>
            <person name="Tang N."/>
            <person name="Roy S."/>
            <person name="Loubradou J."/>
            <person name="Henrissat B."/>
            <person name="Grigoriev I.V."/>
            <person name="Corradi N."/>
            <person name="Roux C."/>
            <person name="Martin F.M."/>
        </authorList>
    </citation>
    <scope>NUCLEOTIDE SEQUENCE [LARGE SCALE GENOMIC DNA]</scope>
    <source>
        <strain evidence="14 15">DAOM 194757</strain>
    </source>
</reference>
<dbReference type="InterPro" id="IPR011011">
    <property type="entry name" value="Znf_FYVE_PHD"/>
</dbReference>
<dbReference type="GO" id="GO:0000285">
    <property type="term" value="F:1-phosphatidylinositol-3-phosphate 5-kinase activity"/>
    <property type="evidence" value="ECO:0007669"/>
    <property type="project" value="UniProtKB-EC"/>
</dbReference>
<feature type="compositionally biased region" description="Low complexity" evidence="11">
    <location>
        <begin position="309"/>
        <end position="318"/>
    </location>
</feature>
<evidence type="ECO:0000256" key="11">
    <source>
        <dbReference type="SAM" id="MobiDB-lite"/>
    </source>
</evidence>
<dbReference type="CDD" id="cd15725">
    <property type="entry name" value="FYVE_PIKfyve_Fab1"/>
    <property type="match status" value="1"/>
</dbReference>
<gene>
    <name evidence="14" type="ORF">C2G38_1766436</name>
</gene>
<dbReference type="SUPFAM" id="SSF52029">
    <property type="entry name" value="GroEL apical domain-like"/>
    <property type="match status" value="1"/>
</dbReference>
<keyword evidence="7" id="KW-0862">Zinc</keyword>
<feature type="region of interest" description="Disordered" evidence="11">
    <location>
        <begin position="1393"/>
        <end position="1449"/>
    </location>
</feature>
<dbReference type="PANTHER" id="PTHR45748">
    <property type="entry name" value="1-PHOSPHATIDYLINOSITOL 3-PHOSPHATE 5-KINASE-RELATED"/>
    <property type="match status" value="1"/>
</dbReference>
<dbReference type="InterPro" id="IPR027484">
    <property type="entry name" value="PInositol-4-P-5-kinase_N"/>
</dbReference>
<dbReference type="CDD" id="cd03334">
    <property type="entry name" value="Fab1_TCP"/>
    <property type="match status" value="1"/>
</dbReference>
<dbReference type="Pfam" id="PF00118">
    <property type="entry name" value="Cpn60_TCP1"/>
    <property type="match status" value="1"/>
</dbReference>
<dbReference type="FunFam" id="3.50.7.10:FF:000007">
    <property type="entry name" value="1-phosphatidylinositol 3-phosphate 5-kinase isoform X1"/>
    <property type="match status" value="1"/>
</dbReference>
<evidence type="ECO:0000256" key="4">
    <source>
        <dbReference type="ARBA" id="ARBA00022741"/>
    </source>
</evidence>
<feature type="region of interest" description="Disordered" evidence="11">
    <location>
        <begin position="309"/>
        <end position="332"/>
    </location>
</feature>
<dbReference type="GO" id="GO:0000329">
    <property type="term" value="C:fungal-type vacuole membrane"/>
    <property type="evidence" value="ECO:0007669"/>
    <property type="project" value="TreeGrafter"/>
</dbReference>
<comment type="caution">
    <text evidence="14">The sequence shown here is derived from an EMBL/GenBank/DDBJ whole genome shotgun (WGS) entry which is preliminary data.</text>
</comment>
<evidence type="ECO:0000313" key="15">
    <source>
        <dbReference type="Proteomes" id="UP000266673"/>
    </source>
</evidence>
<dbReference type="Gene3D" id="3.30.800.10">
    <property type="entry name" value="Phosphatidylinositol Phosphate Kinase II Beta"/>
    <property type="match status" value="1"/>
</dbReference>
<dbReference type="Gene3D" id="3.50.7.10">
    <property type="entry name" value="GroEL"/>
    <property type="match status" value="1"/>
</dbReference>
<dbReference type="SUPFAM" id="SSF56104">
    <property type="entry name" value="SAICAR synthase-like"/>
    <property type="match status" value="1"/>
</dbReference>
<keyword evidence="15" id="KW-1185">Reference proteome</keyword>
<feature type="compositionally biased region" description="Acidic residues" evidence="11">
    <location>
        <begin position="1559"/>
        <end position="1572"/>
    </location>
</feature>
<feature type="compositionally biased region" description="Polar residues" evidence="11">
    <location>
        <begin position="1483"/>
        <end position="1506"/>
    </location>
</feature>
<dbReference type="SMART" id="SM00330">
    <property type="entry name" value="PIPKc"/>
    <property type="match status" value="1"/>
</dbReference>
<evidence type="ECO:0000256" key="10">
    <source>
        <dbReference type="PROSITE-ProRule" id="PRU00781"/>
    </source>
</evidence>
<dbReference type="InterPro" id="IPR013083">
    <property type="entry name" value="Znf_RING/FYVE/PHD"/>
</dbReference>
<feature type="region of interest" description="Disordered" evidence="11">
    <location>
        <begin position="1272"/>
        <end position="1291"/>
    </location>
</feature>
<dbReference type="PROSITE" id="PS50178">
    <property type="entry name" value="ZF_FYVE"/>
    <property type="match status" value="1"/>
</dbReference>
<keyword evidence="6 10" id="KW-0418">Kinase</keyword>
<dbReference type="Pfam" id="PF01363">
    <property type="entry name" value="FYVE"/>
    <property type="match status" value="1"/>
</dbReference>
<evidence type="ECO:0000256" key="7">
    <source>
        <dbReference type="ARBA" id="ARBA00022833"/>
    </source>
</evidence>
<dbReference type="EMBL" id="QKWP01000962">
    <property type="protein sequence ID" value="RIB13063.1"/>
    <property type="molecule type" value="Genomic_DNA"/>
</dbReference>
<dbReference type="InterPro" id="IPR017455">
    <property type="entry name" value="Znf_FYVE-rel"/>
</dbReference>
<evidence type="ECO:0000256" key="2">
    <source>
        <dbReference type="ARBA" id="ARBA00022679"/>
    </source>
</evidence>
<dbReference type="STRING" id="44941.A0A397UZN9"/>
<feature type="domain" description="PIPK" evidence="13">
    <location>
        <begin position="1695"/>
        <end position="2028"/>
    </location>
</feature>
<dbReference type="GO" id="GO:0010008">
    <property type="term" value="C:endosome membrane"/>
    <property type="evidence" value="ECO:0007669"/>
    <property type="project" value="TreeGrafter"/>
</dbReference>
<evidence type="ECO:0000259" key="12">
    <source>
        <dbReference type="PROSITE" id="PS50178"/>
    </source>
</evidence>
<evidence type="ECO:0000256" key="9">
    <source>
        <dbReference type="PROSITE-ProRule" id="PRU00091"/>
    </source>
</evidence>
<dbReference type="GO" id="GO:0005524">
    <property type="term" value="F:ATP binding"/>
    <property type="evidence" value="ECO:0007669"/>
    <property type="project" value="UniProtKB-UniRule"/>
</dbReference>
<feature type="domain" description="FYVE-type" evidence="12">
    <location>
        <begin position="208"/>
        <end position="268"/>
    </location>
</feature>
<dbReference type="OrthoDB" id="158357at2759"/>
<dbReference type="GO" id="GO:0008270">
    <property type="term" value="F:zinc ion binding"/>
    <property type="evidence" value="ECO:0007669"/>
    <property type="project" value="UniProtKB-KW"/>
</dbReference>
<dbReference type="InterPro" id="IPR000306">
    <property type="entry name" value="Znf_FYVE"/>
</dbReference>
<dbReference type="SUPFAM" id="SSF57903">
    <property type="entry name" value="FYVE/PHD zinc finger"/>
    <property type="match status" value="1"/>
</dbReference>
<feature type="compositionally biased region" description="Polar residues" evidence="11">
    <location>
        <begin position="52"/>
        <end position="83"/>
    </location>
</feature>
<accession>A0A397UZN9</accession>
<dbReference type="Pfam" id="PF01504">
    <property type="entry name" value="PIP5K"/>
    <property type="match status" value="1"/>
</dbReference>
<feature type="compositionally biased region" description="Basic and acidic residues" evidence="11">
    <location>
        <begin position="1272"/>
        <end position="1282"/>
    </location>
</feature>
<proteinExistence type="predicted"/>
<keyword evidence="2 10" id="KW-0808">Transferase</keyword>
<keyword evidence="4 10" id="KW-0547">Nucleotide-binding</keyword>
<dbReference type="CDD" id="cd17300">
    <property type="entry name" value="PIPKc_PIKfyve"/>
    <property type="match status" value="1"/>
</dbReference>
<feature type="region of interest" description="Disordered" evidence="11">
    <location>
        <begin position="357"/>
        <end position="387"/>
    </location>
</feature>
<dbReference type="InterPro" id="IPR002498">
    <property type="entry name" value="PInositol-4-P-4/5-kinase_core"/>
</dbReference>
<dbReference type="InterPro" id="IPR044769">
    <property type="entry name" value="PIKfyve_PIPKc"/>
</dbReference>
<dbReference type="Proteomes" id="UP000266673">
    <property type="component" value="Unassembled WGS sequence"/>
</dbReference>
<feature type="compositionally biased region" description="Basic and acidic residues" evidence="11">
    <location>
        <begin position="467"/>
        <end position="482"/>
    </location>
</feature>
<keyword evidence="5 9" id="KW-0863">Zinc-finger</keyword>
<evidence type="ECO:0000259" key="13">
    <source>
        <dbReference type="PROSITE" id="PS51455"/>
    </source>
</evidence>
<evidence type="ECO:0000256" key="8">
    <source>
        <dbReference type="ARBA" id="ARBA00022840"/>
    </source>
</evidence>
<dbReference type="Gene3D" id="3.30.40.10">
    <property type="entry name" value="Zinc/RING finger domain, C3HC4 (zinc finger)"/>
    <property type="match status" value="1"/>
</dbReference>
<dbReference type="InterPro" id="IPR002423">
    <property type="entry name" value="Cpn60/GroEL/TCP-1"/>
</dbReference>
<dbReference type="PANTHER" id="PTHR45748:SF7">
    <property type="entry name" value="1-PHOSPHATIDYLINOSITOL 3-PHOSPHATE 5-KINASE-RELATED"/>
    <property type="match status" value="1"/>
</dbReference>
<feature type="compositionally biased region" description="Basic residues" evidence="11">
    <location>
        <begin position="1526"/>
        <end position="1538"/>
    </location>
</feature>
<dbReference type="PROSITE" id="PS51455">
    <property type="entry name" value="PIPK"/>
    <property type="match status" value="1"/>
</dbReference>
<dbReference type="FunFam" id="3.30.810.10:FF:000001">
    <property type="entry name" value="1-phosphatidylinositol 3-phosphate 5-kinase FAB1"/>
    <property type="match status" value="1"/>
</dbReference>
<dbReference type="EC" id="2.7.1.150" evidence="1"/>
<feature type="compositionally biased region" description="Low complexity" evidence="11">
    <location>
        <begin position="1408"/>
        <end position="1449"/>
    </location>
</feature>
<dbReference type="InterPro" id="IPR027483">
    <property type="entry name" value="PInositol-4-P-4/5-kinase_C_sf"/>
</dbReference>
<feature type="region of interest" description="Disordered" evidence="11">
    <location>
        <begin position="1473"/>
        <end position="1572"/>
    </location>
</feature>
<sequence length="2048" mass="233053">MTSVRLSSNSLSSDVGTLTSFGYRPCEEDNENVISKLFQRVRSSFVVSPGTSNITNCTDPFENSSTNSSQDPEFEPSRSTSSLLLPDKDNKGFKTPAPPVISIEPFLGSAPPKLMVESSEGVQEHINGTINGINTTNLTNGINNQQNHQEKFDSTQDTHSIYKDASDTRSIHSIQTTASTSNNSGYSFSKVIRRLRGEGVNKGYWMADDTCKECYECKTTFTIVRRKHHCRICGQIFCAKCASNIIPGEKFNYDGAMRVCNFCRHLMEDYGDNSDAETEHWTTEKNDFPNNPLSRSQSILTDNHNIPSSTTSELTPTLNAHLSPRPPSPDALSLNDFDLKRITSLFMSRSRSNTINEDSHIISSPSPPAPFRRSLAEDDKNTPAANPEAVLDPEIAPFMSDEEGEDDVHYDSLTNPSNVLNFVTSFLHVGGNNDSATPTPAVSEYAGSDDDVSEYGSRPLRSIQRGQRADEIRSQFARDKSASRRRSTNNNRASRMSKRSGLLRQINPNNGPMEMSCSIESRPSSPFSVRHSRTTSVQAKTEISSVSLQHMRQLLRQFLRESEIDLSEGWEDVIMDLMTKVSDNLNPNVRNGDEIDIRHYVKIKRIPGGTPQDSEYIHGVVCSKNLAHKQMPRTIQNPRVLILTFALEYHRVENQLMSLDPVIAQEEEHLRLLVNRIAALRPHLVLVEKTVARKALQMLLEKNVAVALNVKPSVIEAVARCARADVIQSIDKLALEPKLGNCGTFLVKTFDHQLIPGRRKTYLFFEKCPKDLGCTIVLRGGDIEILEKVKRIADLMVFVVYNLKLETALIIDKFAKTPDFIELISNEDYFSPKCDELNPLKLYETTILSVSPFIKFPPPYLLTRMKQAEQKLADLVQKRNWHSIKDNDKQHSSSSSSVGLSGILRTPEQVIADAEFADAVQDHIFQVRAWETYEYNNVVSPYAHQNISVLFSKICTVNLTPCSEPEILVMEYYRESDRTLGQYLEEMSSRSAYLCSTCDRPLLMHYHSFCHGNSRITVYIDENLGHSHLSVDQIFMSTRCKQCGIETSPILMSEDTWKYSFGKYLELSVYQTEVRSRLEKCSHNVFRDHELYFHLNKHTIRFQHEPIQLLEVYAPPMNLYTKPEVHIRLKNQDLDTIRNKITKYWDSVADRIKNFNYETVQPDKVEMCKQELLEMSRRVVIEKKYMLQKLQQTYVNSPPEDTLALNDVLCVLQDKVGAWEKDFNDIARQYFRLTAKQIRRFFVDNHEAITLRGYSSSFLDLPLISMDLDTTSDHSKSDKSDDNIGPTIIPKLGSSPTEDLILSGLKDDFFLEGEYESLENDIEKVASQLSLFPFMDPKVSRRLSMKWMQEYKSYHQRQLVGRTASESIFPAISDKQEECDFTQPTEIPRIVPSTVKQRHPAASSLFVSSDSRNSTGRSSNRQSRILSSPTSTKSLSSPSSPSSSSSSSSYQISMLQSVLEKDKESNLQEYSSIKRAQAHSKRNPSTSSEKSGIPRQNSKYSKSASFKHTPDSYGLSAIRSHENRKSKLAGLYKPKRNRPTILPSKPTIEVFNNSKDAAAEESDSEDEGVDDDHDQFYDDETRIFSLNRTDAFDELLGNEDFSLLPGREPSDESYIHHPALTFLGNDFNEPTTPVSESFSGAGRYLLQSDTNDNSNMQRIVRSFTNFWTDKKNLDPLVYPLNPTEHVFSDSSIIVREDEPGSIIAFALSSKEYLEKLKAMQQTNQSNDISDDRFSNKSSNYVADGDENNDVEDNLLSHMKYQFTGGSTNFVCKIYCADQFDSLRRKCGCESTYIQSLSRCIKWDSSGGKSGSAFLKTRDDRLVMKQISRNEVDAFLKFAPKYFEYMSKALIDLPTVLTKIFGFYRIGYKNEQTGKNININFIVMENLFYERKVSKIFDLKGSMRNRHVQSTGKENEVLLDENLLELIMTENPLYLREHSKKLLYESLHNDTLFLAKHNVMDYSLLVGIDDEKHELVVGILDFIRTFTWDKKLESWVKESGFLGGGGKEPTIVTPRQYKNRFREAMNRYFLMVPDRWIDYKPYRRAGRIN</sequence>
<keyword evidence="8 10" id="KW-0067">ATP-binding</keyword>
<evidence type="ECO:0000313" key="14">
    <source>
        <dbReference type="EMBL" id="RIB13063.1"/>
    </source>
</evidence>